<feature type="compositionally biased region" description="Basic and acidic residues" evidence="1">
    <location>
        <begin position="248"/>
        <end position="267"/>
    </location>
</feature>
<dbReference type="Proteomes" id="UP001432322">
    <property type="component" value="Unassembled WGS sequence"/>
</dbReference>
<proteinExistence type="predicted"/>
<comment type="caution">
    <text evidence="2">The sequence shown here is derived from an EMBL/GenBank/DDBJ whole genome shotgun (WGS) entry which is preliminary data.</text>
</comment>
<feature type="region of interest" description="Disordered" evidence="1">
    <location>
        <begin position="145"/>
        <end position="182"/>
    </location>
</feature>
<evidence type="ECO:0000313" key="3">
    <source>
        <dbReference type="Proteomes" id="UP001432322"/>
    </source>
</evidence>
<feature type="region of interest" description="Disordered" evidence="1">
    <location>
        <begin position="648"/>
        <end position="673"/>
    </location>
</feature>
<feature type="compositionally biased region" description="Polar residues" evidence="1">
    <location>
        <begin position="453"/>
        <end position="466"/>
    </location>
</feature>
<feature type="compositionally biased region" description="Basic residues" evidence="1">
    <location>
        <begin position="164"/>
        <end position="176"/>
    </location>
</feature>
<feature type="non-terminal residue" evidence="2">
    <location>
        <position position="1"/>
    </location>
</feature>
<evidence type="ECO:0000313" key="2">
    <source>
        <dbReference type="EMBL" id="GMT25958.1"/>
    </source>
</evidence>
<dbReference type="EMBL" id="BTSY01000004">
    <property type="protein sequence ID" value="GMT25958.1"/>
    <property type="molecule type" value="Genomic_DNA"/>
</dbReference>
<keyword evidence="3" id="KW-1185">Reference proteome</keyword>
<feature type="compositionally biased region" description="Polar residues" evidence="1">
    <location>
        <begin position="517"/>
        <end position="530"/>
    </location>
</feature>
<organism evidence="2 3">
    <name type="scientific">Pristionchus fissidentatus</name>
    <dbReference type="NCBI Taxonomy" id="1538716"/>
    <lineage>
        <taxon>Eukaryota</taxon>
        <taxon>Metazoa</taxon>
        <taxon>Ecdysozoa</taxon>
        <taxon>Nematoda</taxon>
        <taxon>Chromadorea</taxon>
        <taxon>Rhabditida</taxon>
        <taxon>Rhabditina</taxon>
        <taxon>Diplogasteromorpha</taxon>
        <taxon>Diplogasteroidea</taxon>
        <taxon>Neodiplogasteridae</taxon>
        <taxon>Pristionchus</taxon>
    </lineage>
</organism>
<feature type="compositionally biased region" description="Polar residues" evidence="1">
    <location>
        <begin position="660"/>
        <end position="669"/>
    </location>
</feature>
<feature type="region of interest" description="Disordered" evidence="1">
    <location>
        <begin position="694"/>
        <end position="713"/>
    </location>
</feature>
<feature type="region of interest" description="Disordered" evidence="1">
    <location>
        <begin position="732"/>
        <end position="769"/>
    </location>
</feature>
<feature type="region of interest" description="Disordered" evidence="1">
    <location>
        <begin position="230"/>
        <end position="299"/>
    </location>
</feature>
<feature type="compositionally biased region" description="Gly residues" evidence="1">
    <location>
        <begin position="273"/>
        <end position="288"/>
    </location>
</feature>
<feature type="compositionally biased region" description="Low complexity" evidence="1">
    <location>
        <begin position="739"/>
        <end position="751"/>
    </location>
</feature>
<dbReference type="AlphaFoldDB" id="A0AAV5W5F0"/>
<evidence type="ECO:0000256" key="1">
    <source>
        <dbReference type="SAM" id="MobiDB-lite"/>
    </source>
</evidence>
<protein>
    <recommendedName>
        <fullName evidence="4">Unc-82</fullName>
    </recommendedName>
</protein>
<name>A0AAV5W5F0_9BILA</name>
<reference evidence="2" key="1">
    <citation type="submission" date="2023-10" db="EMBL/GenBank/DDBJ databases">
        <title>Genome assembly of Pristionchus species.</title>
        <authorList>
            <person name="Yoshida K."/>
            <person name="Sommer R.J."/>
        </authorList>
    </citation>
    <scope>NUCLEOTIDE SEQUENCE</scope>
    <source>
        <strain evidence="2">RS5133</strain>
    </source>
</reference>
<sequence>EEESEEESEEEDGEVFIRRPCPPIIGGRIIGLPRTIAETSTQPGLTPIATSTVITEAVIDPQSTRRSNYLESCPPSIDLSPEPTSITVAELGKSTPYATQFGVKRPVAVVGPSQENSSIAYDDEEVLSKEEKMRRILEEAEEALLEESEAGGETESWQSAAASLKRRNMERRRQRNKTIADPVEISKALVRESEKRSAATHDPLDSFYTQHLGGGGLRVRLHEDSFRKRQPVDSDYGASTKINSAAVVRDDRGRSRTFDTSPDRPEFGRLSGAYGGGYGGASAGGGTSPGYSRKFEEPSLDSWASTPRKFEVYKTRAERDAEKNTQIHPHAVTAHPPSSSYRTSYYTDTASAAALGGSAGRSSAYYRPKSVYDEMPSYGGGSTGGGRPSSLYHERSITPSYDNPLGIGERDPPSSNINDILARYTTDYGNRTDYGSRTADYGGRSTEYGGGSSSAYNRPSRRMTTAVTDSDRVAAYARSRSIDRKDSDVMDFRLKTPDMTSAGNEYTYVHYHDSAVNGSRASQPRGNMGTNEPPKSILKNKQNAEYEPRADAPSSVGPVRSVIDRLKRHLSLEKSPPTPARAPSSGPAGTRSFIAPSTQTLGTTAGGGAYDDGKKRSASGMPFNRRRTSELRLGGDGMIVTNGYSEIPATTPYRYDDSSYGRTSSISTASRRDEPVTGIDKIKNLFTSSAAVRKESGGRAYTPSGTSSYGLSNVATSASSRDAYGAPAGGYGARSSYLGGTSPSTRYTSSGYGTGGGASSTEPRRYYYD</sequence>
<gene>
    <name evidence="2" type="ORF">PFISCL1PPCAC_17255</name>
</gene>
<accession>A0AAV5W5F0</accession>
<evidence type="ECO:0008006" key="4">
    <source>
        <dbReference type="Google" id="ProtNLM"/>
    </source>
</evidence>
<feature type="region of interest" description="Disordered" evidence="1">
    <location>
        <begin position="517"/>
        <end position="537"/>
    </location>
</feature>
<feature type="compositionally biased region" description="Polar residues" evidence="1">
    <location>
        <begin position="703"/>
        <end position="713"/>
    </location>
</feature>
<feature type="region of interest" description="Disordered" evidence="1">
    <location>
        <begin position="435"/>
        <end position="466"/>
    </location>
</feature>
<feature type="region of interest" description="Disordered" evidence="1">
    <location>
        <begin position="62"/>
        <end position="82"/>
    </location>
</feature>
<feature type="region of interest" description="Disordered" evidence="1">
    <location>
        <begin position="569"/>
        <end position="628"/>
    </location>
</feature>